<evidence type="ECO:0000313" key="2">
    <source>
        <dbReference type="EMBL" id="KAK0472103.1"/>
    </source>
</evidence>
<proteinExistence type="predicted"/>
<comment type="caution">
    <text evidence="2">The sequence shown here is derived from an EMBL/GenBank/DDBJ whole genome shotgun (WGS) entry which is preliminary data.</text>
</comment>
<reference evidence="2" key="1">
    <citation type="submission" date="2023-06" db="EMBL/GenBank/DDBJ databases">
        <authorList>
            <consortium name="Lawrence Berkeley National Laboratory"/>
            <person name="Ahrendt S."/>
            <person name="Sahu N."/>
            <person name="Indic B."/>
            <person name="Wong-Bajracharya J."/>
            <person name="Merenyi Z."/>
            <person name="Ke H.-M."/>
            <person name="Monk M."/>
            <person name="Kocsube S."/>
            <person name="Drula E."/>
            <person name="Lipzen A."/>
            <person name="Balint B."/>
            <person name="Henrissat B."/>
            <person name="Andreopoulos B."/>
            <person name="Martin F.M."/>
            <person name="Harder C.B."/>
            <person name="Rigling D."/>
            <person name="Ford K.L."/>
            <person name="Foster G.D."/>
            <person name="Pangilinan J."/>
            <person name="Papanicolaou A."/>
            <person name="Barry K."/>
            <person name="LaButti K."/>
            <person name="Viragh M."/>
            <person name="Koriabine M."/>
            <person name="Yan M."/>
            <person name="Riley R."/>
            <person name="Champramary S."/>
            <person name="Plett K.L."/>
            <person name="Tsai I.J."/>
            <person name="Slot J."/>
            <person name="Sipos G."/>
            <person name="Plett J."/>
            <person name="Nagy L.G."/>
            <person name="Grigoriev I.V."/>
        </authorList>
    </citation>
    <scope>NUCLEOTIDE SEQUENCE</scope>
    <source>
        <strain evidence="2">ICMP 16352</strain>
    </source>
</reference>
<evidence type="ECO:0000256" key="1">
    <source>
        <dbReference type="SAM" id="MobiDB-lite"/>
    </source>
</evidence>
<sequence length="353" mass="39753">MNYLSFESTSMQKSDSGWGIVRRAYKTSSGVAPKYLPIPAAVRSCLHTPWQFGAFLRVMKGGSNFTINQAQLSSCMRTAVKAPSFLPKFSDRQHIRTILGGEDVKADVMGPAQCTYIRMLYTTERYVLMRETQILRLQKDLEYSTEGENGDQSQELKRRTEELEYQSPVTAPGYVKRYISLKSFGERTLQGLNEPLHTMLSDPHFSVWLEAYKHSDKDYQAKLFNDPFIPVPYSMNWSDGIQAAKDSYLLVQQEGQTSGENCKWRRAKLTREGNTFRLTTPLSEDGSVLDPLTPCVSGVVKLDTDSCSSATPSKQGRSFLVEGKDNSSTLHSGSPIPQRNNDKTEKISTAWHK</sequence>
<name>A0AA39NV98_9AGAR</name>
<dbReference type="Proteomes" id="UP001175227">
    <property type="component" value="Unassembled WGS sequence"/>
</dbReference>
<feature type="region of interest" description="Disordered" evidence="1">
    <location>
        <begin position="306"/>
        <end position="353"/>
    </location>
</feature>
<organism evidence="2 3">
    <name type="scientific">Armillaria novae-zelandiae</name>
    <dbReference type="NCBI Taxonomy" id="153914"/>
    <lineage>
        <taxon>Eukaryota</taxon>
        <taxon>Fungi</taxon>
        <taxon>Dikarya</taxon>
        <taxon>Basidiomycota</taxon>
        <taxon>Agaricomycotina</taxon>
        <taxon>Agaricomycetes</taxon>
        <taxon>Agaricomycetidae</taxon>
        <taxon>Agaricales</taxon>
        <taxon>Marasmiineae</taxon>
        <taxon>Physalacriaceae</taxon>
        <taxon>Armillaria</taxon>
    </lineage>
</organism>
<protein>
    <submittedName>
        <fullName evidence="2">Uncharacterized protein</fullName>
    </submittedName>
</protein>
<feature type="compositionally biased region" description="Polar residues" evidence="1">
    <location>
        <begin position="306"/>
        <end position="316"/>
    </location>
</feature>
<keyword evidence="3" id="KW-1185">Reference proteome</keyword>
<feature type="compositionally biased region" description="Polar residues" evidence="1">
    <location>
        <begin position="326"/>
        <end position="339"/>
    </location>
</feature>
<gene>
    <name evidence="2" type="ORF">IW261DRAFT_1666430</name>
</gene>
<accession>A0AA39NV98</accession>
<dbReference type="AlphaFoldDB" id="A0AA39NV98"/>
<evidence type="ECO:0000313" key="3">
    <source>
        <dbReference type="Proteomes" id="UP001175227"/>
    </source>
</evidence>
<dbReference type="EMBL" id="JAUEPR010000044">
    <property type="protein sequence ID" value="KAK0472103.1"/>
    <property type="molecule type" value="Genomic_DNA"/>
</dbReference>